<feature type="domain" description="DUF1023" evidence="2">
    <location>
        <begin position="278"/>
        <end position="466"/>
    </location>
</feature>
<reference evidence="3 4" key="1">
    <citation type="submission" date="2018-05" db="EMBL/GenBank/DDBJ databases">
        <authorList>
            <consortium name="IHU Genomes"/>
        </authorList>
    </citation>
    <scope>NUCLEOTIDE SEQUENCE [LARGE SCALE GENOMIC DNA]</scope>
    <source>
        <strain evidence="3 4">P7336</strain>
    </source>
</reference>
<dbReference type="InterPro" id="IPR010427">
    <property type="entry name" value="DUF1023"/>
</dbReference>
<dbReference type="EMBL" id="UEGW01000001">
    <property type="protein sequence ID" value="SRX91883.1"/>
    <property type="molecule type" value="Genomic_DNA"/>
</dbReference>
<dbReference type="Gene3D" id="3.40.50.1820">
    <property type="entry name" value="alpha/beta hydrolase"/>
    <property type="match status" value="1"/>
</dbReference>
<dbReference type="RefSeq" id="WP_069395312.1">
    <property type="nucleotide sequence ID" value="NZ_JACKUN010000014.1"/>
</dbReference>
<evidence type="ECO:0000313" key="4">
    <source>
        <dbReference type="Proteomes" id="UP000252015"/>
    </source>
</evidence>
<organism evidence="3 4">
    <name type="scientific">Mycobacterium shimoidei</name>
    <dbReference type="NCBI Taxonomy" id="29313"/>
    <lineage>
        <taxon>Bacteria</taxon>
        <taxon>Bacillati</taxon>
        <taxon>Actinomycetota</taxon>
        <taxon>Actinomycetes</taxon>
        <taxon>Mycobacteriales</taxon>
        <taxon>Mycobacteriaceae</taxon>
        <taxon>Mycobacterium</taxon>
    </lineage>
</organism>
<sequence>MSLTLADLQAWDPEQVLEVAEAAAARARTSREAAKELLNLSTFPGWGGRSAETAQGALTRTHTKIDLSASDAFRVAIGAGHAYQDALAVKQELNAIFAEANEQAPVGIDTATNTVIPPDTSNLDSDAAEAVQAKAAALQNRITALLGKAEETDADLARVLAVATGEQLADGEPQTRAPADQRTPTERASDDNEKRLHDERAKLQAHIDQLQAQYDQLAAKAANDYNNGIFDSDTATQLAGLDDQLSAAKGRLGELDAVDQALRSVPDTYLTQLKIPDDPHQQVLAAVAVGNPDTAANVSVTVPGVGSTTGGTLPGMVKEASNLRDEEVRQLIAAGKPASVSTIAWMGYTPPPNPLNTGSPQDLWQTMTDGTAKAGAADLSQYLEQVRANNPTGHLTVLGHSYGSLTASLALQDLNAHGAHPVNDVVFYGSPGLDLYSPAQLGLDHGQAYVMQAPHDPITNLVAPLAPVHGWGLDPYGPGSGMTELSSQAGVDATGVWRDGAYGHADYPRTFIDANGNPQLRMSGYNLAAVAAGLPENEVTAPLLPPSVGGGMTGAPRHVPMGGK</sequence>
<dbReference type="SUPFAM" id="SSF53474">
    <property type="entry name" value="alpha/beta-Hydrolases"/>
    <property type="match status" value="1"/>
</dbReference>
<dbReference type="OrthoDB" id="5969911at2"/>
<evidence type="ECO:0000259" key="2">
    <source>
        <dbReference type="Pfam" id="PF06259"/>
    </source>
</evidence>
<accession>A0A1E3TID8</accession>
<name>A0A1E3TID8_MYCSH</name>
<evidence type="ECO:0000256" key="1">
    <source>
        <dbReference type="SAM" id="MobiDB-lite"/>
    </source>
</evidence>
<feature type="region of interest" description="Disordered" evidence="1">
    <location>
        <begin position="165"/>
        <end position="194"/>
    </location>
</feature>
<protein>
    <recommendedName>
        <fullName evidence="2">DUF1023 domain-containing protein</fullName>
    </recommendedName>
</protein>
<dbReference type="AlphaFoldDB" id="A0A1E3TID8"/>
<feature type="compositionally biased region" description="Basic and acidic residues" evidence="1">
    <location>
        <begin position="183"/>
        <end position="194"/>
    </location>
</feature>
<gene>
    <name evidence="3" type="ORF">MSP7336_00104</name>
</gene>
<proteinExistence type="predicted"/>
<dbReference type="STRING" id="29313.BHQ16_07015"/>
<dbReference type="InterPro" id="IPR029058">
    <property type="entry name" value="AB_hydrolase_fold"/>
</dbReference>
<evidence type="ECO:0000313" key="3">
    <source>
        <dbReference type="EMBL" id="SRX91883.1"/>
    </source>
</evidence>
<feature type="region of interest" description="Disordered" evidence="1">
    <location>
        <begin position="545"/>
        <end position="564"/>
    </location>
</feature>
<dbReference type="Proteomes" id="UP000252015">
    <property type="component" value="Unassembled WGS sequence"/>
</dbReference>
<dbReference type="Pfam" id="PF06259">
    <property type="entry name" value="Abhydrolase_8"/>
    <property type="match status" value="1"/>
</dbReference>
<keyword evidence="4" id="KW-1185">Reference proteome</keyword>